<feature type="domain" description="Glycosyl transferase family 28 C-terminal" evidence="5">
    <location>
        <begin position="207"/>
        <end position="348"/>
    </location>
</feature>
<feature type="domain" description="Diacylglycerol glucosyltransferase N-terminal" evidence="6">
    <location>
        <begin position="17"/>
        <end position="182"/>
    </location>
</feature>
<comment type="similarity">
    <text evidence="2">Belongs to the glycosyltransferase 28 family.</text>
</comment>
<dbReference type="EMBL" id="SLYC01000016">
    <property type="protein sequence ID" value="TCQ02398.1"/>
    <property type="molecule type" value="Genomic_DNA"/>
</dbReference>
<dbReference type="GO" id="GO:0009247">
    <property type="term" value="P:glycolipid biosynthetic process"/>
    <property type="evidence" value="ECO:0007669"/>
    <property type="project" value="InterPro"/>
</dbReference>
<comment type="subcellular location">
    <subcellularLocation>
        <location evidence="1">Membrane</location>
    </subcellularLocation>
</comment>
<dbReference type="RefSeq" id="WP_132848454.1">
    <property type="nucleotide sequence ID" value="NZ_CP058648.1"/>
</dbReference>
<protein>
    <submittedName>
        <fullName evidence="7">Monogalactosyldiacylglycerol synthase</fullName>
    </submittedName>
</protein>
<dbReference type="Pfam" id="PF06925">
    <property type="entry name" value="MGDG_synth"/>
    <property type="match status" value="1"/>
</dbReference>
<keyword evidence="4" id="KW-0808">Transferase</keyword>
<evidence type="ECO:0000313" key="8">
    <source>
        <dbReference type="Proteomes" id="UP000295504"/>
    </source>
</evidence>
<evidence type="ECO:0000256" key="3">
    <source>
        <dbReference type="ARBA" id="ARBA00022676"/>
    </source>
</evidence>
<reference evidence="7 8" key="1">
    <citation type="submission" date="2019-03" db="EMBL/GenBank/DDBJ databases">
        <title>Genomic Encyclopedia of Type Strains, Phase IV (KMG-IV): sequencing the most valuable type-strain genomes for metagenomic binning, comparative biology and taxonomic classification.</title>
        <authorList>
            <person name="Goeker M."/>
        </authorList>
    </citation>
    <scope>NUCLEOTIDE SEQUENCE [LARGE SCALE GENOMIC DNA]</scope>
    <source>
        <strain evidence="7 8">DSM 100013</strain>
    </source>
</reference>
<evidence type="ECO:0000256" key="1">
    <source>
        <dbReference type="ARBA" id="ARBA00004370"/>
    </source>
</evidence>
<dbReference type="InterPro" id="IPR007235">
    <property type="entry name" value="Glyco_trans_28_C"/>
</dbReference>
<evidence type="ECO:0000259" key="6">
    <source>
        <dbReference type="Pfam" id="PF06925"/>
    </source>
</evidence>
<accession>A0A4R2TG58</accession>
<evidence type="ECO:0000313" key="7">
    <source>
        <dbReference type="EMBL" id="TCQ02398.1"/>
    </source>
</evidence>
<dbReference type="GO" id="GO:0016020">
    <property type="term" value="C:membrane"/>
    <property type="evidence" value="ECO:0007669"/>
    <property type="project" value="UniProtKB-SubCell"/>
</dbReference>
<dbReference type="SUPFAM" id="SSF53756">
    <property type="entry name" value="UDP-Glycosyltransferase/glycogen phosphorylase"/>
    <property type="match status" value="1"/>
</dbReference>
<dbReference type="InterPro" id="IPR050519">
    <property type="entry name" value="Glycosyltransf_28_UgtP"/>
</dbReference>
<comment type="caution">
    <text evidence="7">The sequence shown here is derived from an EMBL/GenBank/DDBJ whole genome shotgun (WGS) entry which is preliminary data.</text>
</comment>
<evidence type="ECO:0000256" key="2">
    <source>
        <dbReference type="ARBA" id="ARBA00006962"/>
    </source>
</evidence>
<dbReference type="PANTHER" id="PTHR43025">
    <property type="entry name" value="MONOGALACTOSYLDIACYLGLYCEROL SYNTHASE"/>
    <property type="match status" value="1"/>
</dbReference>
<name>A0A4R2TG58_9FIRM</name>
<proteinExistence type="inferred from homology"/>
<evidence type="ECO:0000256" key="4">
    <source>
        <dbReference type="ARBA" id="ARBA00022679"/>
    </source>
</evidence>
<dbReference type="Pfam" id="PF04101">
    <property type="entry name" value="Glyco_tran_28_C"/>
    <property type="match status" value="1"/>
</dbReference>
<sequence length="382" mass="43478">MSNKKIIIMTASVGHGHNKVALATKESLLKENKNLDIKVVDFVKVIESLFDQLILNAYFKIIDTFPSWYHYIYSITSKMSKDGKVKDLFAHRYKKKILNIIEDFKPDAIIFTNPFILTIVGYLKKIGKINIYTAAIITDYSAHNIWLNPYINKYFVASKELRKELINKGIFEEKIIVSGIPIHKKFYDECNIDQIISKLDIEKKLPTLLVMGGGLGVGAIEEVLDNINLIKESLQIIVVTGTNKALKEKLENKLDKYRHKIRVLGFVDNIHELMHCSDLLISKSGGVTVTEAITKKLPMLIVDPIPGQELENADYLTKAGLGILINDIREVRDKVQELLFENNTVYKEIKSKLNDINIINSNEIIAKTILNDTKTYKRTSVI</sequence>
<evidence type="ECO:0000259" key="5">
    <source>
        <dbReference type="Pfam" id="PF04101"/>
    </source>
</evidence>
<organism evidence="7 8">
    <name type="scientific">Serpentinicella alkaliphila</name>
    <dbReference type="NCBI Taxonomy" id="1734049"/>
    <lineage>
        <taxon>Bacteria</taxon>
        <taxon>Bacillati</taxon>
        <taxon>Bacillota</taxon>
        <taxon>Clostridia</taxon>
        <taxon>Peptostreptococcales</taxon>
        <taxon>Natronincolaceae</taxon>
        <taxon>Serpentinicella</taxon>
    </lineage>
</organism>
<keyword evidence="3" id="KW-0328">Glycosyltransferase</keyword>
<dbReference type="InterPro" id="IPR009695">
    <property type="entry name" value="Diacylglyc_glucosyltr_N"/>
</dbReference>
<dbReference type="Gene3D" id="3.40.50.2000">
    <property type="entry name" value="Glycogen Phosphorylase B"/>
    <property type="match status" value="2"/>
</dbReference>
<dbReference type="Proteomes" id="UP000295504">
    <property type="component" value="Unassembled WGS sequence"/>
</dbReference>
<dbReference type="AlphaFoldDB" id="A0A4R2TG58"/>
<dbReference type="PANTHER" id="PTHR43025:SF3">
    <property type="entry name" value="MONOGALACTOSYLDIACYLGLYCEROL SYNTHASE 1, CHLOROPLASTIC"/>
    <property type="match status" value="1"/>
</dbReference>
<keyword evidence="8" id="KW-1185">Reference proteome</keyword>
<gene>
    <name evidence="7" type="ORF">EDD79_101644</name>
</gene>
<dbReference type="GO" id="GO:0016758">
    <property type="term" value="F:hexosyltransferase activity"/>
    <property type="evidence" value="ECO:0007669"/>
    <property type="project" value="InterPro"/>
</dbReference>
<dbReference type="OrthoDB" id="9815663at2"/>